<organism evidence="2 3">
    <name type="scientific">Candidatus Abyssobacteria bacterium SURF_17</name>
    <dbReference type="NCBI Taxonomy" id="2093361"/>
    <lineage>
        <taxon>Bacteria</taxon>
        <taxon>Pseudomonadati</taxon>
        <taxon>Candidatus Hydrogenedentota</taxon>
        <taxon>Candidatus Abyssobacteria</taxon>
    </lineage>
</organism>
<protein>
    <submittedName>
        <fullName evidence="2">Uncharacterized protein</fullName>
    </submittedName>
</protein>
<feature type="region of interest" description="Disordered" evidence="1">
    <location>
        <begin position="1"/>
        <end position="24"/>
    </location>
</feature>
<dbReference type="Proteomes" id="UP000285961">
    <property type="component" value="Unassembled WGS sequence"/>
</dbReference>
<accession>A0A419F0L5</accession>
<comment type="caution">
    <text evidence="2">The sequence shown here is derived from an EMBL/GenBank/DDBJ whole genome shotgun (WGS) entry which is preliminary data.</text>
</comment>
<proteinExistence type="predicted"/>
<evidence type="ECO:0000313" key="2">
    <source>
        <dbReference type="EMBL" id="RJP71388.1"/>
    </source>
</evidence>
<dbReference type="AlphaFoldDB" id="A0A419F0L5"/>
<name>A0A419F0L5_9BACT</name>
<dbReference type="EMBL" id="QZKI01000060">
    <property type="protein sequence ID" value="RJP71388.1"/>
    <property type="molecule type" value="Genomic_DNA"/>
</dbReference>
<reference evidence="2 3" key="1">
    <citation type="journal article" date="2017" name="ISME J.">
        <title>Energy and carbon metabolisms in a deep terrestrial subsurface fluid microbial community.</title>
        <authorList>
            <person name="Momper L."/>
            <person name="Jungbluth S.P."/>
            <person name="Lee M.D."/>
            <person name="Amend J.P."/>
        </authorList>
    </citation>
    <scope>NUCLEOTIDE SEQUENCE [LARGE SCALE GENOMIC DNA]</scope>
    <source>
        <strain evidence="2">SURF_17</strain>
    </source>
</reference>
<gene>
    <name evidence="2" type="ORF">C4532_07650</name>
</gene>
<sequence length="59" mass="6974">MTHRDASPEAKNHAKGEGRRAKEDTEVIDSEWVLKWDNSGSWKFMTHMTHMTHLFMLFL</sequence>
<evidence type="ECO:0000313" key="3">
    <source>
        <dbReference type="Proteomes" id="UP000285961"/>
    </source>
</evidence>
<evidence type="ECO:0000256" key="1">
    <source>
        <dbReference type="SAM" id="MobiDB-lite"/>
    </source>
</evidence>